<comment type="caution">
    <text evidence="2">The sequence shown here is derived from an EMBL/GenBank/DDBJ whole genome shotgun (WGS) entry which is preliminary data.</text>
</comment>
<gene>
    <name evidence="2" type="ORF">BpHYR1_036616</name>
</gene>
<evidence type="ECO:0000313" key="2">
    <source>
        <dbReference type="EMBL" id="RNA34972.1"/>
    </source>
</evidence>
<dbReference type="AlphaFoldDB" id="A0A3M7SGS9"/>
<keyword evidence="1" id="KW-0812">Transmembrane</keyword>
<keyword evidence="1" id="KW-1133">Transmembrane helix</keyword>
<protein>
    <submittedName>
        <fullName evidence="2">Uncharacterized protein</fullName>
    </submittedName>
</protein>
<dbReference type="EMBL" id="REGN01001392">
    <property type="protein sequence ID" value="RNA34972.1"/>
    <property type="molecule type" value="Genomic_DNA"/>
</dbReference>
<proteinExistence type="predicted"/>
<evidence type="ECO:0000256" key="1">
    <source>
        <dbReference type="SAM" id="Phobius"/>
    </source>
</evidence>
<reference evidence="2 3" key="1">
    <citation type="journal article" date="2018" name="Sci. Rep.">
        <title>Genomic signatures of local adaptation to the degree of environmental predictability in rotifers.</title>
        <authorList>
            <person name="Franch-Gras L."/>
            <person name="Hahn C."/>
            <person name="Garcia-Roger E.M."/>
            <person name="Carmona M.J."/>
            <person name="Serra M."/>
            <person name="Gomez A."/>
        </authorList>
    </citation>
    <scope>NUCLEOTIDE SEQUENCE [LARGE SCALE GENOMIC DNA]</scope>
    <source>
        <strain evidence="2">HYR1</strain>
    </source>
</reference>
<organism evidence="2 3">
    <name type="scientific">Brachionus plicatilis</name>
    <name type="common">Marine rotifer</name>
    <name type="synonym">Brachionus muelleri</name>
    <dbReference type="NCBI Taxonomy" id="10195"/>
    <lineage>
        <taxon>Eukaryota</taxon>
        <taxon>Metazoa</taxon>
        <taxon>Spiralia</taxon>
        <taxon>Gnathifera</taxon>
        <taxon>Rotifera</taxon>
        <taxon>Eurotatoria</taxon>
        <taxon>Monogononta</taxon>
        <taxon>Pseudotrocha</taxon>
        <taxon>Ploima</taxon>
        <taxon>Brachionidae</taxon>
        <taxon>Brachionus</taxon>
    </lineage>
</organism>
<name>A0A3M7SGS9_BRAPC</name>
<keyword evidence="1" id="KW-0472">Membrane</keyword>
<evidence type="ECO:0000313" key="3">
    <source>
        <dbReference type="Proteomes" id="UP000276133"/>
    </source>
</evidence>
<sequence>MIQCRFDKWISAILNKLRDREWCYFKKVSNSKFTFEKISKSQSRRFNELDSRAVSSGLIPFFSPLIIRVFLIKNYQIFNCKFPQKSLLFNLNFSISRLAFKLKNQVKKLFIKKKSSDLTFI</sequence>
<dbReference type="Proteomes" id="UP000276133">
    <property type="component" value="Unassembled WGS sequence"/>
</dbReference>
<keyword evidence="3" id="KW-1185">Reference proteome</keyword>
<accession>A0A3M7SGS9</accession>
<feature type="transmembrane region" description="Helical" evidence="1">
    <location>
        <begin position="53"/>
        <end position="71"/>
    </location>
</feature>